<reference evidence="1 2" key="1">
    <citation type="journal article" date="2017" name="ISME J.">
        <title>Unveiling bifidobacterial biogeography across the mammalian branch of the tree of life.</title>
        <authorList>
            <person name="Milani C."/>
            <person name="Mangifesta M."/>
            <person name="Mancabelli L."/>
            <person name="Lugli G.A."/>
            <person name="James K."/>
            <person name="Duranti S."/>
            <person name="Turroni F."/>
            <person name="Ferrario C."/>
            <person name="Ossiprandi M.C."/>
            <person name="van Sinderen D."/>
            <person name="Ventura M."/>
        </authorList>
    </citation>
    <scope>NUCLEOTIDE SEQUENCE [LARGE SCALE GENOMIC DNA]</scope>
    <source>
        <strain evidence="2">Ham19E</strain>
    </source>
</reference>
<sequence>MNNNNPLRAALAEINDLYTHREQARDPWTSDHYDYDDGYTSGLAQAIAIIEAHLNNQ</sequence>
<evidence type="ECO:0000313" key="1">
    <source>
        <dbReference type="EMBL" id="PAU67204.1"/>
    </source>
</evidence>
<organism evidence="1 2">
    <name type="scientific">Bifidobacterium criceti</name>
    <dbReference type="NCBI Taxonomy" id="1960969"/>
    <lineage>
        <taxon>Bacteria</taxon>
        <taxon>Bacillati</taxon>
        <taxon>Actinomycetota</taxon>
        <taxon>Actinomycetes</taxon>
        <taxon>Bifidobacteriales</taxon>
        <taxon>Bifidobacteriaceae</taxon>
        <taxon>Bifidobacterium</taxon>
    </lineage>
</organism>
<protein>
    <submittedName>
        <fullName evidence="1">Uncharacterized protein</fullName>
    </submittedName>
</protein>
<proteinExistence type="predicted"/>
<comment type="caution">
    <text evidence="1">The sequence shown here is derived from an EMBL/GenBank/DDBJ whole genome shotgun (WGS) entry which is preliminary data.</text>
</comment>
<gene>
    <name evidence="1" type="ORF">B1526_1288</name>
</gene>
<dbReference type="AlphaFoldDB" id="A0A2A2EDA2"/>
<evidence type="ECO:0000313" key="2">
    <source>
        <dbReference type="Proteomes" id="UP000218399"/>
    </source>
</evidence>
<dbReference type="Proteomes" id="UP000218399">
    <property type="component" value="Unassembled WGS sequence"/>
</dbReference>
<keyword evidence="2" id="KW-1185">Reference proteome</keyword>
<name>A0A2A2EDA2_9BIFI</name>
<dbReference type="EMBL" id="MVOH01000015">
    <property type="protein sequence ID" value="PAU67204.1"/>
    <property type="molecule type" value="Genomic_DNA"/>
</dbReference>
<dbReference type="RefSeq" id="WP_157908712.1">
    <property type="nucleotide sequence ID" value="NZ_MVOH01000015.1"/>
</dbReference>
<accession>A0A2A2EDA2</accession>